<dbReference type="RefSeq" id="WP_103046087.1">
    <property type="nucleotide sequence ID" value="NZ_BAABBP010000021.1"/>
</dbReference>
<proteinExistence type="inferred from homology"/>
<dbReference type="InterPro" id="IPR050161">
    <property type="entry name" value="Siro_Cobalamin_biosynth"/>
</dbReference>
<evidence type="ECO:0000256" key="3">
    <source>
        <dbReference type="ARBA" id="ARBA00022603"/>
    </source>
</evidence>
<dbReference type="InterPro" id="IPR003043">
    <property type="entry name" value="Uropor_MeTrfase_CS"/>
</dbReference>
<comment type="caution">
    <text evidence="9">The sequence shown here is derived from an EMBL/GenBank/DDBJ whole genome shotgun (WGS) entry which is preliminary data.</text>
</comment>
<organism evidence="9 10">
    <name type="scientific">Comamonas faecalis</name>
    <dbReference type="NCBI Taxonomy" id="1387849"/>
    <lineage>
        <taxon>Bacteria</taxon>
        <taxon>Pseudomonadati</taxon>
        <taxon>Pseudomonadota</taxon>
        <taxon>Betaproteobacteria</taxon>
        <taxon>Burkholderiales</taxon>
        <taxon>Comamonadaceae</taxon>
        <taxon>Comamonas</taxon>
    </lineage>
</organism>
<evidence type="ECO:0000256" key="7">
    <source>
        <dbReference type="ARBA" id="ARBA00025705"/>
    </source>
</evidence>
<reference evidence="10" key="1">
    <citation type="journal article" date="2019" name="Int. J. Syst. Evol. Microbiol.">
        <title>The Global Catalogue of Microorganisms (GCM) 10K type strain sequencing project: providing services to taxonomists for standard genome sequencing and annotation.</title>
        <authorList>
            <consortium name="The Broad Institute Genomics Platform"/>
            <consortium name="The Broad Institute Genome Sequencing Center for Infectious Disease"/>
            <person name="Wu L."/>
            <person name="Ma J."/>
        </authorList>
    </citation>
    <scope>NUCLEOTIDE SEQUENCE [LARGE SCALE GENOMIC DNA]</scope>
    <source>
        <strain evidence="10">JCM 17561</strain>
    </source>
</reference>
<dbReference type="InterPro" id="IPR000878">
    <property type="entry name" value="4pyrrol_Mease"/>
</dbReference>
<sequence>MSFIEQARWFGTTDTPETATRPGRVTLVGAGPGDPELLTLRAVKALRGARMVLYDHLVSKDVLRYVAEDADLIYVGKEASHHTLPQESIIDLMLRLARSGRSLVRLKGGDGFIFGRGGEEAMALAQAGIAFDVVPGITAAQAAGACAGIPLTHRDHACTLVFATGHLRAGRQVELDWPALARLNQTVVIYMGVGNLPVICSELQRHGLPGDTPAALVEQASLPSQRTVAGTLERLPALAREQRVRAPALIVIGSVVSLQPQLAAGMAQRALEHGLA</sequence>
<dbReference type="PANTHER" id="PTHR45790:SF1">
    <property type="entry name" value="SIROHEME SYNTHASE"/>
    <property type="match status" value="1"/>
</dbReference>
<evidence type="ECO:0000256" key="4">
    <source>
        <dbReference type="ARBA" id="ARBA00022679"/>
    </source>
</evidence>
<dbReference type="Proteomes" id="UP001501627">
    <property type="component" value="Unassembled WGS sequence"/>
</dbReference>
<dbReference type="InterPro" id="IPR014777">
    <property type="entry name" value="4pyrrole_Mease_sub1"/>
</dbReference>
<gene>
    <name evidence="9" type="ORF">GCM10022279_22900</name>
</gene>
<evidence type="ECO:0000256" key="1">
    <source>
        <dbReference type="ARBA" id="ARBA00005879"/>
    </source>
</evidence>
<keyword evidence="10" id="KW-1185">Reference proteome</keyword>
<dbReference type="SUPFAM" id="SSF53790">
    <property type="entry name" value="Tetrapyrrole methylase"/>
    <property type="match status" value="1"/>
</dbReference>
<dbReference type="InterPro" id="IPR014776">
    <property type="entry name" value="4pyrrole_Mease_sub2"/>
</dbReference>
<comment type="similarity">
    <text evidence="1">Belongs to the precorrin methyltransferase family.</text>
</comment>
<feature type="domain" description="Tetrapyrrole methylase" evidence="8">
    <location>
        <begin position="24"/>
        <end position="235"/>
    </location>
</feature>
<evidence type="ECO:0000256" key="2">
    <source>
        <dbReference type="ARBA" id="ARBA00012162"/>
    </source>
</evidence>
<dbReference type="EC" id="2.1.1.107" evidence="2"/>
<dbReference type="Pfam" id="PF00590">
    <property type="entry name" value="TP_methylase"/>
    <property type="match status" value="1"/>
</dbReference>
<evidence type="ECO:0000259" key="8">
    <source>
        <dbReference type="Pfam" id="PF00590"/>
    </source>
</evidence>
<accession>A0ABP7RK15</accession>
<dbReference type="InterPro" id="IPR006366">
    <property type="entry name" value="CobA/CysG_C"/>
</dbReference>
<evidence type="ECO:0000256" key="5">
    <source>
        <dbReference type="ARBA" id="ARBA00022691"/>
    </source>
</evidence>
<keyword evidence="3" id="KW-0489">Methyltransferase</keyword>
<comment type="pathway">
    <text evidence="7">Porphyrin-containing compound metabolism; siroheme biosynthesis; precorrin-2 from uroporphyrinogen III: step 1/1.</text>
</comment>
<dbReference type="PROSITE" id="PS00839">
    <property type="entry name" value="SUMT_1"/>
    <property type="match status" value="1"/>
</dbReference>
<evidence type="ECO:0000313" key="10">
    <source>
        <dbReference type="Proteomes" id="UP001501627"/>
    </source>
</evidence>
<dbReference type="InterPro" id="IPR035996">
    <property type="entry name" value="4pyrrol_Methylase_sf"/>
</dbReference>
<dbReference type="CDD" id="cd11642">
    <property type="entry name" value="SUMT"/>
    <property type="match status" value="1"/>
</dbReference>
<dbReference type="EMBL" id="BAABBP010000021">
    <property type="protein sequence ID" value="GAA3998617.1"/>
    <property type="molecule type" value="Genomic_DNA"/>
</dbReference>
<protein>
    <recommendedName>
        <fullName evidence="2">uroporphyrinogen-III C-methyltransferase</fullName>
        <ecNumber evidence="2">2.1.1.107</ecNumber>
    </recommendedName>
</protein>
<dbReference type="NCBIfam" id="TIGR01469">
    <property type="entry name" value="cobA_cysG_Cterm"/>
    <property type="match status" value="1"/>
</dbReference>
<keyword evidence="4" id="KW-0808">Transferase</keyword>
<name>A0ABP7RK15_9BURK</name>
<dbReference type="PANTHER" id="PTHR45790">
    <property type="entry name" value="SIROHEME SYNTHASE-RELATED"/>
    <property type="match status" value="1"/>
</dbReference>
<dbReference type="NCBIfam" id="NF004790">
    <property type="entry name" value="PRK06136.1"/>
    <property type="match status" value="1"/>
</dbReference>
<evidence type="ECO:0000313" key="9">
    <source>
        <dbReference type="EMBL" id="GAA3998617.1"/>
    </source>
</evidence>
<dbReference type="Gene3D" id="3.40.1010.10">
    <property type="entry name" value="Cobalt-precorrin-4 Transmethylase, Domain 1"/>
    <property type="match status" value="1"/>
</dbReference>
<dbReference type="Gene3D" id="3.30.950.10">
    <property type="entry name" value="Methyltransferase, Cobalt-precorrin-4 Transmethylase, Domain 2"/>
    <property type="match status" value="1"/>
</dbReference>
<keyword evidence="5" id="KW-0949">S-adenosyl-L-methionine</keyword>
<evidence type="ECO:0000256" key="6">
    <source>
        <dbReference type="ARBA" id="ARBA00023244"/>
    </source>
</evidence>
<keyword evidence="6" id="KW-0627">Porphyrin biosynthesis</keyword>